<evidence type="ECO:0000256" key="13">
    <source>
        <dbReference type="SAM" id="MobiDB-lite"/>
    </source>
</evidence>
<dbReference type="Proteomes" id="UP000322225">
    <property type="component" value="Chromosome 1"/>
</dbReference>
<dbReference type="InterPro" id="IPR021261">
    <property type="entry name" value="GPCAT"/>
</dbReference>
<keyword evidence="6 14" id="KW-0812">Transmembrane</keyword>
<name>A0AAJ8LF67_9TREE</name>
<evidence type="ECO:0000256" key="9">
    <source>
        <dbReference type="ARBA" id="ARBA00023136"/>
    </source>
</evidence>
<organism evidence="15 16">
    <name type="scientific">Kwoniella shandongensis</name>
    <dbReference type="NCBI Taxonomy" id="1734106"/>
    <lineage>
        <taxon>Eukaryota</taxon>
        <taxon>Fungi</taxon>
        <taxon>Dikarya</taxon>
        <taxon>Basidiomycota</taxon>
        <taxon>Agaricomycotina</taxon>
        <taxon>Tremellomycetes</taxon>
        <taxon>Tremellales</taxon>
        <taxon>Cryptococcaceae</taxon>
        <taxon>Kwoniella</taxon>
    </lineage>
</organism>
<feature type="transmembrane region" description="Helical" evidence="14">
    <location>
        <begin position="266"/>
        <end position="286"/>
    </location>
</feature>
<feature type="region of interest" description="Disordered" evidence="13">
    <location>
        <begin position="438"/>
        <end position="530"/>
    </location>
</feature>
<keyword evidence="16" id="KW-1185">Reference proteome</keyword>
<protein>
    <recommendedName>
        <fullName evidence="3">Glycerophosphocholine acyltransferase 1</fullName>
    </recommendedName>
</protein>
<dbReference type="GO" id="GO:0006656">
    <property type="term" value="P:phosphatidylcholine biosynthetic process"/>
    <property type="evidence" value="ECO:0007669"/>
    <property type="project" value="TreeGrafter"/>
</dbReference>
<evidence type="ECO:0000256" key="2">
    <source>
        <dbReference type="ARBA" id="ARBA00006675"/>
    </source>
</evidence>
<evidence type="ECO:0000256" key="12">
    <source>
        <dbReference type="ARBA" id="ARBA00023315"/>
    </source>
</evidence>
<accession>A0AAJ8LF67</accession>
<keyword evidence="9 14" id="KW-0472">Membrane</keyword>
<evidence type="ECO:0000313" key="15">
    <source>
        <dbReference type="EMBL" id="WWD16161.1"/>
    </source>
</evidence>
<feature type="transmembrane region" description="Helical" evidence="14">
    <location>
        <begin position="224"/>
        <end position="254"/>
    </location>
</feature>
<keyword evidence="12" id="KW-0012">Acyltransferase</keyword>
<feature type="region of interest" description="Disordered" evidence="13">
    <location>
        <begin position="107"/>
        <end position="127"/>
    </location>
</feature>
<evidence type="ECO:0000256" key="10">
    <source>
        <dbReference type="ARBA" id="ARBA00023209"/>
    </source>
</evidence>
<evidence type="ECO:0000256" key="6">
    <source>
        <dbReference type="ARBA" id="ARBA00022692"/>
    </source>
</evidence>
<feature type="compositionally biased region" description="Basic and acidic residues" evidence="13">
    <location>
        <begin position="114"/>
        <end position="127"/>
    </location>
</feature>
<comment type="subcellular location">
    <subcellularLocation>
        <location evidence="1">Membrane</location>
        <topology evidence="1">Multi-pass membrane protein</topology>
    </subcellularLocation>
</comment>
<sequence length="530" mass="60062">MVESSPPSRPPSSSRSRPDISRNSSFGNFMTMTNLERYGEEWAGAFTLLDVIETFFDSRLDLYGRKLKAQSHKLKSRAVELLPKGLRTPAGGGILLVEDDVGYKREAGLSGGRSRTDSGARESAERRAEKYRKEVEREVERIKVKLAARVTHLSGTWRSAQVVRTKEKTSFFFGVMSLAFTCLLYGMAPEWMPFAYTVQSAFYLPLRAYTYKRKAWHYFLFDLLWIWVFPSSTVLFICCYLLTLGPLASAIITWRNSLVFHSMDKVTSMFIHIYPPIVLTIIRHIYPNAEQRYPGLSQVNEYNWYTMILLAAVPYILWQASYYKFISVDRKSKIESGQRENSFHYMLNDKRGPIGKALQGIRPDHREQWFIFGQLIYSIIFMTPPAALYIHSPRASSVFIITIFAVSVWNGASFYVEVFGRKFERELERLRKEMELASATGSTTSVSSTAPPSPPSPSYTDAQGDFDADGDGDRDHYLTDTGDALANSPLVLPGTGQSPTELEVPEMVLDKAQEEVASEAEGGLRERKKA</sequence>
<feature type="transmembrane region" description="Helical" evidence="14">
    <location>
        <begin position="171"/>
        <end position="188"/>
    </location>
</feature>
<evidence type="ECO:0000256" key="1">
    <source>
        <dbReference type="ARBA" id="ARBA00004141"/>
    </source>
</evidence>
<evidence type="ECO:0000256" key="5">
    <source>
        <dbReference type="ARBA" id="ARBA00022679"/>
    </source>
</evidence>
<reference evidence="15" key="2">
    <citation type="submission" date="2024-01" db="EMBL/GenBank/DDBJ databases">
        <title>Comparative genomics of Cryptococcus and Kwoniella reveals pathogenesis evolution and contrasting modes of karyotype evolution via chromosome fusion or intercentromeric recombination.</title>
        <authorList>
            <person name="Coelho M.A."/>
            <person name="David-Palma M."/>
            <person name="Shea T."/>
            <person name="Bowers K."/>
            <person name="McGinley-Smith S."/>
            <person name="Mohammad A.W."/>
            <person name="Gnirke A."/>
            <person name="Yurkov A.M."/>
            <person name="Nowrousian M."/>
            <person name="Sun S."/>
            <person name="Cuomo C.A."/>
            <person name="Heitman J."/>
        </authorList>
    </citation>
    <scope>NUCLEOTIDE SEQUENCE</scope>
    <source>
        <strain evidence="15">CBS 12478</strain>
    </source>
</reference>
<dbReference type="RefSeq" id="XP_031861130.2">
    <property type="nucleotide sequence ID" value="XM_032004652.2"/>
</dbReference>
<feature type="transmembrane region" description="Helical" evidence="14">
    <location>
        <begin position="302"/>
        <end position="323"/>
    </location>
</feature>
<keyword evidence="5" id="KW-0808">Transferase</keyword>
<dbReference type="GO" id="GO:0016746">
    <property type="term" value="F:acyltransferase activity"/>
    <property type="evidence" value="ECO:0007669"/>
    <property type="project" value="UniProtKB-KW"/>
</dbReference>
<dbReference type="PANTHER" id="PTHR31201">
    <property type="entry name" value="OS01G0585100 PROTEIN"/>
    <property type="match status" value="1"/>
</dbReference>
<dbReference type="AlphaFoldDB" id="A0AAJ8LF67"/>
<evidence type="ECO:0000313" key="16">
    <source>
        <dbReference type="Proteomes" id="UP000322225"/>
    </source>
</evidence>
<feature type="transmembrane region" description="Helical" evidence="14">
    <location>
        <begin position="369"/>
        <end position="390"/>
    </location>
</feature>
<feature type="compositionally biased region" description="Low complexity" evidence="13">
    <location>
        <begin position="438"/>
        <end position="450"/>
    </location>
</feature>
<evidence type="ECO:0000256" key="14">
    <source>
        <dbReference type="SAM" id="Phobius"/>
    </source>
</evidence>
<evidence type="ECO:0000256" key="4">
    <source>
        <dbReference type="ARBA" id="ARBA00022516"/>
    </source>
</evidence>
<comment type="similarity">
    <text evidence="2">Belongs to the GPC1 family.</text>
</comment>
<keyword evidence="4" id="KW-0444">Lipid biosynthesis</keyword>
<dbReference type="GeneID" id="43588789"/>
<feature type="compositionally biased region" description="Low complexity" evidence="13">
    <location>
        <begin position="1"/>
        <end position="25"/>
    </location>
</feature>
<proteinExistence type="inferred from homology"/>
<keyword evidence="10" id="KW-0594">Phospholipid biosynthesis</keyword>
<keyword evidence="7 14" id="KW-1133">Transmembrane helix</keyword>
<dbReference type="Pfam" id="PF10998">
    <property type="entry name" value="DUF2838"/>
    <property type="match status" value="1"/>
</dbReference>
<feature type="transmembrane region" description="Helical" evidence="14">
    <location>
        <begin position="396"/>
        <end position="416"/>
    </location>
</feature>
<evidence type="ECO:0000256" key="3">
    <source>
        <dbReference type="ARBA" id="ARBA00019082"/>
    </source>
</evidence>
<feature type="region of interest" description="Disordered" evidence="13">
    <location>
        <begin position="1"/>
        <end position="26"/>
    </location>
</feature>
<evidence type="ECO:0000256" key="11">
    <source>
        <dbReference type="ARBA" id="ARBA00023264"/>
    </source>
</evidence>
<evidence type="ECO:0000256" key="8">
    <source>
        <dbReference type="ARBA" id="ARBA00023098"/>
    </source>
</evidence>
<keyword evidence="11" id="KW-1208">Phospholipid metabolism</keyword>
<dbReference type="PANTHER" id="PTHR31201:SF1">
    <property type="entry name" value="GLYCEROPHOSPHOCHOLINE ACYLTRANSFERASE 1"/>
    <property type="match status" value="1"/>
</dbReference>
<dbReference type="EMBL" id="CP144051">
    <property type="protein sequence ID" value="WWD16161.1"/>
    <property type="molecule type" value="Genomic_DNA"/>
</dbReference>
<dbReference type="KEGG" id="ksn:43588789"/>
<evidence type="ECO:0000256" key="7">
    <source>
        <dbReference type="ARBA" id="ARBA00022989"/>
    </source>
</evidence>
<reference evidence="15" key="1">
    <citation type="submission" date="2017-08" db="EMBL/GenBank/DDBJ databases">
        <authorList>
            <person name="Cuomo C."/>
            <person name="Billmyre B."/>
            <person name="Heitman J."/>
        </authorList>
    </citation>
    <scope>NUCLEOTIDE SEQUENCE</scope>
    <source>
        <strain evidence="15">CBS 12478</strain>
    </source>
</reference>
<dbReference type="GO" id="GO:0016020">
    <property type="term" value="C:membrane"/>
    <property type="evidence" value="ECO:0007669"/>
    <property type="project" value="UniProtKB-SubCell"/>
</dbReference>
<gene>
    <name evidence="15" type="ORF">CI109_100586</name>
</gene>
<keyword evidence="8" id="KW-0443">Lipid metabolism</keyword>